<dbReference type="RefSeq" id="WP_130719463.1">
    <property type="nucleotide sequence ID" value="NZ_SIOP01000005.1"/>
</dbReference>
<evidence type="ECO:0000313" key="2">
    <source>
        <dbReference type="Proteomes" id="UP000292974"/>
    </source>
</evidence>
<comment type="caution">
    <text evidence="1">The sequence shown here is derived from an EMBL/GenBank/DDBJ whole genome shotgun (WGS) entry which is preliminary data.</text>
</comment>
<accession>A0A7M3DJH7</accession>
<sequence length="120" mass="12993">MDAADSDLAKQFDAKVPELLNRLSEWFDNEATSIDDVIANSAPSGTGGSVVSARPAIDSKRVVDATVITEEVLGIELPPEIIKPGGYESFQEMADHLVPMLRRVFTKEVKVKKPLVKVAA</sequence>
<evidence type="ECO:0000313" key="1">
    <source>
        <dbReference type="EMBL" id="TAY42399.1"/>
    </source>
</evidence>
<protein>
    <submittedName>
        <fullName evidence="1">Uncharacterized protein</fullName>
    </submittedName>
</protein>
<keyword evidence="1" id="KW-0614">Plasmid</keyword>
<geneLocation type="plasmid" evidence="1">
    <name>pSM135B_Rh08</name>
</geneLocation>
<reference evidence="1 2" key="1">
    <citation type="submission" date="2019-02" db="EMBL/GenBank/DDBJ databases">
        <title>The genomic architecture of introgression among sibling species of bacteria.</title>
        <authorList>
            <person name="Cavassim M.I.A."/>
            <person name="Moeskjaer S."/>
            <person name="Moslemi C."/>
            <person name="Fields B."/>
            <person name="Bachmann A."/>
            <person name="Vilhjalmsson B."/>
            <person name="Schierup M.H."/>
            <person name="Young J.P.W."/>
            <person name="Andersen S.U."/>
        </authorList>
    </citation>
    <scope>NUCLEOTIDE SEQUENCE [LARGE SCALE GENOMIC DNA]</scope>
    <source>
        <strain evidence="1 2">SM135B</strain>
        <plasmid evidence="1">pSM135B_Rh08</plasmid>
    </source>
</reference>
<dbReference type="AlphaFoldDB" id="A0A7M3DJH7"/>
<organism evidence="1 2">
    <name type="scientific">Rhizobium leguminosarum</name>
    <dbReference type="NCBI Taxonomy" id="384"/>
    <lineage>
        <taxon>Bacteria</taxon>
        <taxon>Pseudomonadati</taxon>
        <taxon>Pseudomonadota</taxon>
        <taxon>Alphaproteobacteria</taxon>
        <taxon>Hyphomicrobiales</taxon>
        <taxon>Rhizobiaceae</taxon>
        <taxon>Rhizobium/Agrobacterium group</taxon>
        <taxon>Rhizobium</taxon>
    </lineage>
</organism>
<name>A0A7M3DJH7_RHILE</name>
<dbReference type="EMBL" id="SIOP01000005">
    <property type="protein sequence ID" value="TAY42399.1"/>
    <property type="molecule type" value="Genomic_DNA"/>
</dbReference>
<gene>
    <name evidence="1" type="ORF">ELH90_36290</name>
</gene>
<dbReference type="Proteomes" id="UP000292974">
    <property type="component" value="Unassembled WGS sequence"/>
</dbReference>
<proteinExistence type="predicted"/>